<dbReference type="AlphaFoldDB" id="A0AA37F7C6"/>
<dbReference type="Gene3D" id="1.10.443.10">
    <property type="entry name" value="Intergrase catalytic core"/>
    <property type="match status" value="1"/>
</dbReference>
<dbReference type="GO" id="GO:0015074">
    <property type="term" value="P:DNA integration"/>
    <property type="evidence" value="ECO:0007669"/>
    <property type="project" value="InterPro"/>
</dbReference>
<sequence>MADLTPAALLPLLVQHIEDPYELVRELLEQAASTAEGDSFVLNGRAYRRVITDSDRHRERSRGYLPVRVIDDATGQIIHIETDEEQAFREWVCIETPRHSGVRIEEMCELTHLSIRRYQRASGEVIALLVIAPSKTDRERVIPMSAELFHVIAQAQAGSGMPPSVCGRRSDEAWASRSAICASAMTARSANVLVSLRDRSAAPRRCRPLFRSSV</sequence>
<evidence type="ECO:0000313" key="1">
    <source>
        <dbReference type="EMBL" id="GGK92257.1"/>
    </source>
</evidence>
<reference evidence="1" key="1">
    <citation type="journal article" date="2014" name="Int. J. Syst. Evol. Microbiol.">
        <title>Complete genome sequence of Corynebacterium casei LMG S-19264T (=DSM 44701T), isolated from a smear-ripened cheese.</title>
        <authorList>
            <consortium name="US DOE Joint Genome Institute (JGI-PGF)"/>
            <person name="Walter F."/>
            <person name="Albersmeier A."/>
            <person name="Kalinowski J."/>
            <person name="Ruckert C."/>
        </authorList>
    </citation>
    <scope>NUCLEOTIDE SEQUENCE</scope>
    <source>
        <strain evidence="1">JCM 3093</strain>
    </source>
</reference>
<dbReference type="Proteomes" id="UP000627984">
    <property type="component" value="Unassembled WGS sequence"/>
</dbReference>
<evidence type="ECO:0000313" key="2">
    <source>
        <dbReference type="Proteomes" id="UP000627984"/>
    </source>
</evidence>
<name>A0AA37F7C6_9ACTN</name>
<organism evidence="1 2">
    <name type="scientific">Planomonospora parontospora</name>
    <dbReference type="NCBI Taxonomy" id="58119"/>
    <lineage>
        <taxon>Bacteria</taxon>
        <taxon>Bacillati</taxon>
        <taxon>Actinomycetota</taxon>
        <taxon>Actinomycetes</taxon>
        <taxon>Streptosporangiales</taxon>
        <taxon>Streptosporangiaceae</taxon>
        <taxon>Planomonospora</taxon>
    </lineage>
</organism>
<dbReference type="GO" id="GO:0003677">
    <property type="term" value="F:DNA binding"/>
    <property type="evidence" value="ECO:0007669"/>
    <property type="project" value="InterPro"/>
</dbReference>
<proteinExistence type="predicted"/>
<reference evidence="1" key="2">
    <citation type="submission" date="2022-09" db="EMBL/GenBank/DDBJ databases">
        <authorList>
            <person name="Sun Q."/>
            <person name="Ohkuma M."/>
        </authorList>
    </citation>
    <scope>NUCLEOTIDE SEQUENCE</scope>
    <source>
        <strain evidence="1">JCM 3093</strain>
    </source>
</reference>
<dbReference type="InterPro" id="IPR013762">
    <property type="entry name" value="Integrase-like_cat_sf"/>
</dbReference>
<protein>
    <submittedName>
        <fullName evidence="1">Uncharacterized protein</fullName>
    </submittedName>
</protein>
<dbReference type="RefSeq" id="WP_191897724.1">
    <property type="nucleotide sequence ID" value="NZ_BMQD01000025.1"/>
</dbReference>
<gene>
    <name evidence="1" type="ORF">GCM10010126_59480</name>
</gene>
<accession>A0AA37F7C6</accession>
<dbReference type="GO" id="GO:0006310">
    <property type="term" value="P:DNA recombination"/>
    <property type="evidence" value="ECO:0007669"/>
    <property type="project" value="InterPro"/>
</dbReference>
<dbReference type="EMBL" id="BMQD01000025">
    <property type="protein sequence ID" value="GGK92257.1"/>
    <property type="molecule type" value="Genomic_DNA"/>
</dbReference>
<comment type="caution">
    <text evidence="1">The sequence shown here is derived from an EMBL/GenBank/DDBJ whole genome shotgun (WGS) entry which is preliminary data.</text>
</comment>